<evidence type="ECO:0000256" key="1">
    <source>
        <dbReference type="ARBA" id="ARBA00008690"/>
    </source>
</evidence>
<dbReference type="Proteomes" id="UP000029981">
    <property type="component" value="Chromosome 5"/>
</dbReference>
<dbReference type="PANTHER" id="PTHR33155">
    <property type="entry name" value="FANTASTIC FOUR-LIKE PROTEIN (DUF3049)"/>
    <property type="match status" value="1"/>
</dbReference>
<comment type="similarity">
    <text evidence="1">Belongs to the fantastic four family.</text>
</comment>
<proteinExistence type="inferred from homology"/>
<reference evidence="3 4" key="3">
    <citation type="journal article" date="2010" name="BMC Genomics">
        <title>Transcriptome sequencing and comparative analysis of cucumber flowers with different sex types.</title>
        <authorList>
            <person name="Guo S."/>
            <person name="Zheng Y."/>
            <person name="Joung J.G."/>
            <person name="Liu S."/>
            <person name="Zhang Z."/>
            <person name="Crasta O.R."/>
            <person name="Sobral B.W."/>
            <person name="Xu Y."/>
            <person name="Huang S."/>
            <person name="Fei Z."/>
        </authorList>
    </citation>
    <scope>NUCLEOTIDE SEQUENCE [LARGE SCALE GENOMIC DNA]</scope>
    <source>
        <strain evidence="4">cv. 9930</strain>
    </source>
</reference>
<protein>
    <recommendedName>
        <fullName evidence="2">FAF domain-containing protein</fullName>
    </recommendedName>
</protein>
<dbReference type="AlphaFoldDB" id="A0A0A0KRM2"/>
<evidence type="ECO:0000259" key="2">
    <source>
        <dbReference type="Pfam" id="PF11250"/>
    </source>
</evidence>
<organism evidence="3 4">
    <name type="scientific">Cucumis sativus</name>
    <name type="common">Cucumber</name>
    <dbReference type="NCBI Taxonomy" id="3659"/>
    <lineage>
        <taxon>Eukaryota</taxon>
        <taxon>Viridiplantae</taxon>
        <taxon>Streptophyta</taxon>
        <taxon>Embryophyta</taxon>
        <taxon>Tracheophyta</taxon>
        <taxon>Spermatophyta</taxon>
        <taxon>Magnoliopsida</taxon>
        <taxon>eudicotyledons</taxon>
        <taxon>Gunneridae</taxon>
        <taxon>Pentapetalae</taxon>
        <taxon>rosids</taxon>
        <taxon>fabids</taxon>
        <taxon>Cucurbitales</taxon>
        <taxon>Cucurbitaceae</taxon>
        <taxon>Benincaseae</taxon>
        <taxon>Cucumis</taxon>
    </lineage>
</organism>
<name>A0A0A0KRM2_CUCSA</name>
<keyword evidence="4" id="KW-1185">Reference proteome</keyword>
<accession>A0A0A0KRM2</accession>
<sequence>MDYFSGGQPNLFTKLKIIVSSFFNFLLCSSTFRFPIQKHNRIPPLLLSFSISGGLKSLISSKQQFTEDPVIRSVGLAIIRSNLLTHSSSSSSSASSSSSSSSSFCFSSIRSCNFSMDDLIGTESGVCLTSNSEEMETHSDFDCPYYRTDRHHFILQNQRCVLKKQFPPPIPFIATQAAGNRPRSPWVLTRYYSNRRLILKLERVTQHQSLESRRENGRLILNLVPIDERDQDHFQHLIEEKEGNEEIVESIDCDGGEDEGTDSEISIRSYTYGGEGGGGGGGMTFCGANGNFEERHVVHGHFGSAPLRPMGTVM</sequence>
<evidence type="ECO:0000313" key="4">
    <source>
        <dbReference type="Proteomes" id="UP000029981"/>
    </source>
</evidence>
<dbReference type="Gramene" id="KGN51022">
    <property type="protein sequence ID" value="KGN51022"/>
    <property type="gene ID" value="Csa_5G409650"/>
</dbReference>
<dbReference type="InterPro" id="IPR021410">
    <property type="entry name" value="FAF"/>
</dbReference>
<gene>
    <name evidence="3" type="ORF">Csa_5G409650</name>
</gene>
<feature type="domain" description="FAF" evidence="2">
    <location>
        <begin position="165"/>
        <end position="223"/>
    </location>
</feature>
<dbReference type="Pfam" id="PF11250">
    <property type="entry name" value="FAF"/>
    <property type="match status" value="1"/>
</dbReference>
<dbReference type="InterPro" id="IPR046431">
    <property type="entry name" value="FAF_dom"/>
</dbReference>
<reference evidence="3 4" key="4">
    <citation type="journal article" date="2011" name="BMC Genomics">
        <title>RNA-Seq improves annotation of protein-coding genes in the cucumber genome.</title>
        <authorList>
            <person name="Li Z."/>
            <person name="Zhang Z."/>
            <person name="Yan P."/>
            <person name="Huang S."/>
            <person name="Fei Z."/>
            <person name="Lin K."/>
        </authorList>
    </citation>
    <scope>NUCLEOTIDE SEQUENCE [LARGE SCALE GENOMIC DNA]</scope>
    <source>
        <strain evidence="4">cv. 9930</strain>
    </source>
</reference>
<reference evidence="3 4" key="2">
    <citation type="journal article" date="2009" name="PLoS ONE">
        <title>An integrated genetic and cytogenetic map of the cucumber genome.</title>
        <authorList>
            <person name="Ren Y."/>
            <person name="Zhang Z."/>
            <person name="Liu J."/>
            <person name="Staub J.E."/>
            <person name="Han Y."/>
            <person name="Cheng Z."/>
            <person name="Li X."/>
            <person name="Lu J."/>
            <person name="Miao H."/>
            <person name="Kang H."/>
            <person name="Xie B."/>
            <person name="Gu X."/>
            <person name="Wang X."/>
            <person name="Du Y."/>
            <person name="Jin W."/>
            <person name="Huang S."/>
        </authorList>
    </citation>
    <scope>NUCLEOTIDE SEQUENCE [LARGE SCALE GENOMIC DNA]</scope>
    <source>
        <strain evidence="4">cv. 9930</strain>
    </source>
</reference>
<evidence type="ECO:0000313" key="3">
    <source>
        <dbReference type="EMBL" id="KGN51022.1"/>
    </source>
</evidence>
<dbReference type="PANTHER" id="PTHR33155:SF75">
    <property type="entry name" value="OS02G0750800 PROTEIN"/>
    <property type="match status" value="1"/>
</dbReference>
<reference evidence="3 4" key="1">
    <citation type="journal article" date="2009" name="Nat. Genet.">
        <title>The genome of the cucumber, Cucumis sativus L.</title>
        <authorList>
            <person name="Huang S."/>
            <person name="Li R."/>
            <person name="Zhang Z."/>
            <person name="Li L."/>
            <person name="Gu X."/>
            <person name="Fan W."/>
            <person name="Lucas W.J."/>
            <person name="Wang X."/>
            <person name="Xie B."/>
            <person name="Ni P."/>
            <person name="Ren Y."/>
            <person name="Zhu H."/>
            <person name="Li J."/>
            <person name="Lin K."/>
            <person name="Jin W."/>
            <person name="Fei Z."/>
            <person name="Li G."/>
            <person name="Staub J."/>
            <person name="Kilian A."/>
            <person name="van der Vossen E.A."/>
            <person name="Wu Y."/>
            <person name="Guo J."/>
            <person name="He J."/>
            <person name="Jia Z."/>
            <person name="Ren Y."/>
            <person name="Tian G."/>
            <person name="Lu Y."/>
            <person name="Ruan J."/>
            <person name="Qian W."/>
            <person name="Wang M."/>
            <person name="Huang Q."/>
            <person name="Li B."/>
            <person name="Xuan Z."/>
            <person name="Cao J."/>
            <person name="Asan"/>
            <person name="Wu Z."/>
            <person name="Zhang J."/>
            <person name="Cai Q."/>
            <person name="Bai Y."/>
            <person name="Zhao B."/>
            <person name="Han Y."/>
            <person name="Li Y."/>
            <person name="Li X."/>
            <person name="Wang S."/>
            <person name="Shi Q."/>
            <person name="Liu S."/>
            <person name="Cho W.K."/>
            <person name="Kim J.Y."/>
            <person name="Xu Y."/>
            <person name="Heller-Uszynska K."/>
            <person name="Miao H."/>
            <person name="Cheng Z."/>
            <person name="Zhang S."/>
            <person name="Wu J."/>
            <person name="Yang Y."/>
            <person name="Kang H."/>
            <person name="Li M."/>
            <person name="Liang H."/>
            <person name="Ren X."/>
            <person name="Shi Z."/>
            <person name="Wen M."/>
            <person name="Jian M."/>
            <person name="Yang H."/>
            <person name="Zhang G."/>
            <person name="Yang Z."/>
            <person name="Chen R."/>
            <person name="Liu S."/>
            <person name="Li J."/>
            <person name="Ma L."/>
            <person name="Liu H."/>
            <person name="Zhou Y."/>
            <person name="Zhao J."/>
            <person name="Fang X."/>
            <person name="Li G."/>
            <person name="Fang L."/>
            <person name="Li Y."/>
            <person name="Liu D."/>
            <person name="Zheng H."/>
            <person name="Zhang Y."/>
            <person name="Qin N."/>
            <person name="Li Z."/>
            <person name="Yang G."/>
            <person name="Yang S."/>
            <person name="Bolund L."/>
            <person name="Kristiansen K."/>
            <person name="Zheng H."/>
            <person name="Li S."/>
            <person name="Zhang X."/>
            <person name="Yang H."/>
            <person name="Wang J."/>
            <person name="Sun R."/>
            <person name="Zhang B."/>
            <person name="Jiang S."/>
            <person name="Wang J."/>
            <person name="Du Y."/>
            <person name="Li S."/>
        </authorList>
    </citation>
    <scope>NUCLEOTIDE SEQUENCE [LARGE SCALE GENOMIC DNA]</scope>
    <source>
        <strain evidence="4">cv. 9930</strain>
    </source>
</reference>
<dbReference type="EMBL" id="CM002926">
    <property type="protein sequence ID" value="KGN51022.1"/>
    <property type="molecule type" value="Genomic_DNA"/>
</dbReference>